<sequence>MLRSEEETCGQAISNNRLKATVYVGVLLREDQAISVRAERPIKTLRAGRPARNRRVNLGVRAGNGVNLGVRAGNGVNLGVRAGNGVNLGVRAGNGVNLGVRAVLPQKRQAYNPRVETLTPESLYPFFWFLSTGRCTLVLAIENLHEQTALKDNQTG</sequence>
<keyword evidence="2" id="KW-1185">Reference proteome</keyword>
<dbReference type="Proteomes" id="UP001283361">
    <property type="component" value="Unassembled WGS sequence"/>
</dbReference>
<gene>
    <name evidence="1" type="ORF">RRG08_057792</name>
</gene>
<protein>
    <submittedName>
        <fullName evidence="1">Uncharacterized protein</fullName>
    </submittedName>
</protein>
<proteinExistence type="predicted"/>
<accession>A0AAE1D9L8</accession>
<evidence type="ECO:0000313" key="1">
    <source>
        <dbReference type="EMBL" id="KAK3762347.1"/>
    </source>
</evidence>
<name>A0AAE1D9L8_9GAST</name>
<comment type="caution">
    <text evidence="1">The sequence shown here is derived from an EMBL/GenBank/DDBJ whole genome shotgun (WGS) entry which is preliminary data.</text>
</comment>
<evidence type="ECO:0000313" key="2">
    <source>
        <dbReference type="Proteomes" id="UP001283361"/>
    </source>
</evidence>
<dbReference type="EMBL" id="JAWDGP010004720">
    <property type="protein sequence ID" value="KAK3762347.1"/>
    <property type="molecule type" value="Genomic_DNA"/>
</dbReference>
<organism evidence="1 2">
    <name type="scientific">Elysia crispata</name>
    <name type="common">lettuce slug</name>
    <dbReference type="NCBI Taxonomy" id="231223"/>
    <lineage>
        <taxon>Eukaryota</taxon>
        <taxon>Metazoa</taxon>
        <taxon>Spiralia</taxon>
        <taxon>Lophotrochozoa</taxon>
        <taxon>Mollusca</taxon>
        <taxon>Gastropoda</taxon>
        <taxon>Heterobranchia</taxon>
        <taxon>Euthyneura</taxon>
        <taxon>Panpulmonata</taxon>
        <taxon>Sacoglossa</taxon>
        <taxon>Placobranchoidea</taxon>
        <taxon>Plakobranchidae</taxon>
        <taxon>Elysia</taxon>
    </lineage>
</organism>
<dbReference type="AlphaFoldDB" id="A0AAE1D9L8"/>
<reference evidence="1" key="1">
    <citation type="journal article" date="2023" name="G3 (Bethesda)">
        <title>A reference genome for the long-term kleptoplast-retaining sea slug Elysia crispata morphotype clarki.</title>
        <authorList>
            <person name="Eastman K.E."/>
            <person name="Pendleton A.L."/>
            <person name="Shaikh M.A."/>
            <person name="Suttiyut T."/>
            <person name="Ogas R."/>
            <person name="Tomko P."/>
            <person name="Gavelis G."/>
            <person name="Widhalm J.R."/>
            <person name="Wisecaver J.H."/>
        </authorList>
    </citation>
    <scope>NUCLEOTIDE SEQUENCE</scope>
    <source>
        <strain evidence="1">ECLA1</strain>
    </source>
</reference>